<proteinExistence type="predicted"/>
<evidence type="ECO:0000313" key="2">
    <source>
        <dbReference type="EMBL" id="KAF5329685.1"/>
    </source>
</evidence>
<gene>
    <name evidence="2" type="ORF">D9619_008941</name>
</gene>
<evidence type="ECO:0000256" key="1">
    <source>
        <dbReference type="SAM" id="MobiDB-lite"/>
    </source>
</evidence>
<feature type="compositionally biased region" description="Basic and acidic residues" evidence="1">
    <location>
        <begin position="750"/>
        <end position="759"/>
    </location>
</feature>
<evidence type="ECO:0000313" key="3">
    <source>
        <dbReference type="Proteomes" id="UP000567179"/>
    </source>
</evidence>
<feature type="compositionally biased region" description="Basic and acidic residues" evidence="1">
    <location>
        <begin position="788"/>
        <end position="818"/>
    </location>
</feature>
<feature type="region of interest" description="Disordered" evidence="1">
    <location>
        <begin position="1"/>
        <end position="31"/>
    </location>
</feature>
<protein>
    <recommendedName>
        <fullName evidence="4">EF-hand domain-containing protein</fullName>
    </recommendedName>
</protein>
<reference evidence="2 3" key="1">
    <citation type="journal article" date="2020" name="ISME J.">
        <title>Uncovering the hidden diversity of litter-decomposition mechanisms in mushroom-forming fungi.</title>
        <authorList>
            <person name="Floudas D."/>
            <person name="Bentzer J."/>
            <person name="Ahren D."/>
            <person name="Johansson T."/>
            <person name="Persson P."/>
            <person name="Tunlid A."/>
        </authorList>
    </citation>
    <scope>NUCLEOTIDE SEQUENCE [LARGE SCALE GENOMIC DNA]</scope>
    <source>
        <strain evidence="2 3">CBS 101986</strain>
    </source>
</reference>
<comment type="caution">
    <text evidence="2">The sequence shown here is derived from an EMBL/GenBank/DDBJ whole genome shotgun (WGS) entry which is preliminary data.</text>
</comment>
<evidence type="ECO:0008006" key="4">
    <source>
        <dbReference type="Google" id="ProtNLM"/>
    </source>
</evidence>
<dbReference type="OrthoDB" id="2122982at2759"/>
<name>A0A8H5BUK2_9AGAR</name>
<keyword evidence="3" id="KW-1185">Reference proteome</keyword>
<dbReference type="Proteomes" id="UP000567179">
    <property type="component" value="Unassembled WGS sequence"/>
</dbReference>
<feature type="region of interest" description="Disordered" evidence="1">
    <location>
        <begin position="737"/>
        <end position="818"/>
    </location>
</feature>
<accession>A0A8H5BUK2</accession>
<dbReference type="SUPFAM" id="SSF57850">
    <property type="entry name" value="RING/U-box"/>
    <property type="match status" value="1"/>
</dbReference>
<sequence length="1345" mass="152773">MDISFSVPDFSDDEFPAPSRPSGGPGDTAKDQEEVWSGLKKFYDQNVESIERSRNLDLEKGEKHADFQIAMDTFVETTKVILDGLTALANVHPVLGVAIFAFHGVITLDLTRRENDRKVLAVKLQMQSMMCSMFQMCKLTHAHVEDDDEKKLQRTQLEALVKTIADEITQCGSDFNYYASRKTVSKLIKAKIYQRRFAGHIETFALRRSELQTAIGAYTASGIDAANIALAEVKKTTSATDSKVDSILSILQRLESPHDREVLKFIDENGGPQNCVYQDDLLLTLLNKTRQSSEIDTLRTSLRQEVQEDLDAVLNHNLQRFEKLLKVQNHNLERISDQIAQVGMSMNDHDMKLDTIMRTSILIYEEGKTIKKAVAPTAPIKLKDPELQRIWDQMGLRRSVKAKQFVLTFRDYLITSDQTMPNTPHMQSTVALPDNPGAGVEAAGSALFSAPPQVPPASTLHPNGPDDSEEWVLKHIDVAHIQPIIEAMDEDGSGFISVQEANKFALRRPPGMRLLHWIAYWASGWHYNVTDYRKKIYSIMIQMHRMASKVLLVNRKVVHMYLDNEFFFRLESILRSIKPLPDSVVREPELIEIADKIAAKEENRLRDNLKTMGYLVQSTEDVSLIAGSGRLEIWLLPLLYLVLERHLEVFKLSQSTVLHMIELRTHSLVLAAILDSYDERTARLKDIFEQVSKDTAAQFKNYAYGMFVGSYNWTGIMKPMENSLLLDNDALHYADEDEENAKANEPTSEAPKDTTKEAGSDENSTEETVNAGKENTEETRNTVIEPGQDDKDVPKGDTEETRKESQTEEGNEAHHGLDHSILLKGLGPTMELPEIDLGHSDVPGHEAHPIEGTWVGTYETTTRRFPYPAFQYFITSVADGKLEASGRYFTVKSESEGTFNAEENIIDFKLVDGNYPPRRAVGKFDADRNVVQGRWVSESTDGKLPSPYDVEESDENHFCGTFKLTRHTPSAFRFRDLLKELPEQDPPMSIARRRWAFAIEAVRFDVQQHLGSWNYLRARIEERNAWVELSMRDMLEIIFTSTRGFTSPEQSRHFRTLLHEVHPSVLSVYETMSLYLFDRFWYNVGMVNCDSCAQRIPFRRYTCITCVEEDFSNAVDFCVEDRCSDTLTEFDRRDFVHSFSHTLIRSTQRLLAYEIPYLFIVSQLRSERVKRSFREQEAAKVGVDPNVEKAVSTATTEAELAGKPSITALVCCICDQDLTLPCWACASCDMDLLFCVDCEKLKRPPSRKTKHSRDHPMLRITDSVEAKVIRLNTNNKNMDDMETRINERINIGLERLEAKVLSESEARMADLETKITGQITSLESKVEVLLQLLQSIASNGTSRGD</sequence>
<dbReference type="EMBL" id="JAACJJ010000002">
    <property type="protein sequence ID" value="KAF5329685.1"/>
    <property type="molecule type" value="Genomic_DNA"/>
</dbReference>
<organism evidence="2 3">
    <name type="scientific">Psilocybe cf. subviscida</name>
    <dbReference type="NCBI Taxonomy" id="2480587"/>
    <lineage>
        <taxon>Eukaryota</taxon>
        <taxon>Fungi</taxon>
        <taxon>Dikarya</taxon>
        <taxon>Basidiomycota</taxon>
        <taxon>Agaricomycotina</taxon>
        <taxon>Agaricomycetes</taxon>
        <taxon>Agaricomycetidae</taxon>
        <taxon>Agaricales</taxon>
        <taxon>Agaricineae</taxon>
        <taxon>Strophariaceae</taxon>
        <taxon>Psilocybe</taxon>
    </lineage>
</organism>